<evidence type="ECO:0000259" key="5">
    <source>
        <dbReference type="Pfam" id="PF07282"/>
    </source>
</evidence>
<dbReference type="NCBIfam" id="NF040570">
    <property type="entry name" value="guided_TnpB"/>
    <property type="match status" value="1"/>
</dbReference>
<reference evidence="7 8" key="1">
    <citation type="submission" date="2016-03" db="EMBL/GenBank/DDBJ databases">
        <title>Genome sequences of a Phycodnavirus, Heterosigma akashiwo virus strain 53.</title>
        <authorList>
            <person name="Ueki S."/>
            <person name="Ogura Y."/>
            <person name="Hayashi T."/>
        </authorList>
    </citation>
    <scope>NUCLEOTIDE SEQUENCE [LARGE SCALE GENOMIC DNA]</scope>
    <source>
        <strain evidence="7">HaV53</strain>
    </source>
</reference>
<dbReference type="Pfam" id="PF07282">
    <property type="entry name" value="Cas12f1-like_TNB"/>
    <property type="match status" value="1"/>
</dbReference>
<keyword evidence="4" id="KW-0233">DNA recombination</keyword>
<dbReference type="KEGG" id="vg:37618498"/>
<keyword evidence="1" id="KW-0479">Metal-binding</keyword>
<dbReference type="RefSeq" id="YP_009507514.1">
    <property type="nucleotide sequence ID" value="NC_038553.1"/>
</dbReference>
<name>A0A1C9C587_HAV01</name>
<evidence type="ECO:0000313" key="8">
    <source>
        <dbReference type="Proteomes" id="UP000232488"/>
    </source>
</evidence>
<protein>
    <submittedName>
        <fullName evidence="7">Putative transcription regulator HTH</fullName>
    </submittedName>
</protein>
<dbReference type="EMBL" id="KX008963">
    <property type="protein sequence ID" value="AOM63448.1"/>
    <property type="molecule type" value="Genomic_DNA"/>
</dbReference>
<keyword evidence="8" id="KW-1185">Reference proteome</keyword>
<dbReference type="PANTHER" id="PTHR36172:SF1">
    <property type="entry name" value="RESOLVASE-RELATED"/>
    <property type="match status" value="1"/>
</dbReference>
<dbReference type="GO" id="GO:0046872">
    <property type="term" value="F:metal ion binding"/>
    <property type="evidence" value="ECO:0007669"/>
    <property type="project" value="UniProtKB-KW"/>
</dbReference>
<sequence>MKRRSNPKKPNSQTIYYPLSTSSVVNNWEKNVIKNLKVRIYPTPTQRKIFKEWFGTTRYVYNRVIDAVENKGEKNNAYELRNKYVTSKNNSNVNEWEKRTPMNVRTNTVLKLSSNYKSAFSNLKNGNIVRFKMRFKSKKDRSQALLLPKSSVEMKNGSMTIGKHSISKFWSSDRKGDKYAFSKFKLKGKTKKRDINIDSQCTLTYDGLYYHVLIPKKTRPKKVQKRCENTIVALDPGLRKFQTGFSQSEIFTVERTAMLKKYNKRISYLHGKFQRNNTRKILKTYRRSANIVSDIHWKLITYLTDNYEHVLIPKFESQELQKITMSKHSNRLYDTYKHYLFKQRLIEKSKEKINTRVYVVNEAYTSVTCTNYGTINAKTRSEMSTCKTCKLLSDRDIRGSRNIFIKYVQ</sequence>
<dbReference type="Proteomes" id="UP000232488">
    <property type="component" value="Segment"/>
</dbReference>
<keyword evidence="3" id="KW-0238">DNA-binding</keyword>
<dbReference type="InterPro" id="IPR051491">
    <property type="entry name" value="Recombinase/Transposase-rel"/>
</dbReference>
<dbReference type="OrthoDB" id="3397at10239"/>
<evidence type="ECO:0000256" key="4">
    <source>
        <dbReference type="ARBA" id="ARBA00023172"/>
    </source>
</evidence>
<gene>
    <name evidence="7" type="primary">HaV53_ORF117</name>
</gene>
<dbReference type="PANTHER" id="PTHR36172">
    <property type="match status" value="1"/>
</dbReference>
<dbReference type="GO" id="GO:0006310">
    <property type="term" value="P:DNA recombination"/>
    <property type="evidence" value="ECO:0007669"/>
    <property type="project" value="UniProtKB-KW"/>
</dbReference>
<organismHost>
    <name type="scientific">Heterosigma akashiwo</name>
    <name type="common">Chromophytic alga</name>
    <name type="synonym">Heterosigma carterae</name>
    <dbReference type="NCBI Taxonomy" id="2829"/>
</organismHost>
<dbReference type="InterPro" id="IPR010095">
    <property type="entry name" value="Cas12f1-like_TNB"/>
</dbReference>
<dbReference type="InterPro" id="IPR021027">
    <property type="entry name" value="Transposase_put_HTH"/>
</dbReference>
<evidence type="ECO:0000256" key="1">
    <source>
        <dbReference type="ARBA" id="ARBA00022723"/>
    </source>
</evidence>
<proteinExistence type="predicted"/>
<evidence type="ECO:0000256" key="2">
    <source>
        <dbReference type="ARBA" id="ARBA00022833"/>
    </source>
</evidence>
<organism evidence="7 8">
    <name type="scientific">Heterosigma akashiwo virus 01</name>
    <name type="common">HaV01</name>
    <dbReference type="NCBI Taxonomy" id="97195"/>
    <lineage>
        <taxon>Viruses</taxon>
        <taxon>Varidnaviria</taxon>
        <taxon>Bamfordvirae</taxon>
        <taxon>Nucleocytoviricota</taxon>
        <taxon>Megaviricetes</taxon>
        <taxon>Algavirales</taxon>
        <taxon>Phycodnaviridae</taxon>
        <taxon>Raphidovirus</taxon>
        <taxon>Raphidovirus japonicum</taxon>
    </lineage>
</organism>
<evidence type="ECO:0000256" key="3">
    <source>
        <dbReference type="ARBA" id="ARBA00023125"/>
    </source>
</evidence>
<keyword evidence="2" id="KW-0862">Zinc</keyword>
<evidence type="ECO:0000259" key="6">
    <source>
        <dbReference type="Pfam" id="PF12323"/>
    </source>
</evidence>
<feature type="domain" description="Cas12f1-like TNB" evidence="5">
    <location>
        <begin position="338"/>
        <end position="403"/>
    </location>
</feature>
<feature type="domain" description="Transposase putative helix-turn-helix" evidence="6">
    <location>
        <begin position="33"/>
        <end position="66"/>
    </location>
</feature>
<dbReference type="GO" id="GO:0003677">
    <property type="term" value="F:DNA binding"/>
    <property type="evidence" value="ECO:0007669"/>
    <property type="project" value="UniProtKB-KW"/>
</dbReference>
<dbReference type="GeneID" id="37618498"/>
<dbReference type="Pfam" id="PF12323">
    <property type="entry name" value="HTH_OrfB_IS605"/>
    <property type="match status" value="1"/>
</dbReference>
<evidence type="ECO:0000313" key="7">
    <source>
        <dbReference type="EMBL" id="AOM63448.1"/>
    </source>
</evidence>
<accession>A0A1C9C587</accession>